<dbReference type="PANTHER" id="PTHR33198">
    <property type="entry name" value="ANK_REP_REGION DOMAIN-CONTAINING PROTEIN-RELATED"/>
    <property type="match status" value="1"/>
</dbReference>
<evidence type="ECO:0000256" key="1">
    <source>
        <dbReference type="PROSITE-ProRule" id="PRU00047"/>
    </source>
</evidence>
<dbReference type="InterPro" id="IPR001878">
    <property type="entry name" value="Znf_CCHC"/>
</dbReference>
<evidence type="ECO:0000259" key="2">
    <source>
        <dbReference type="PROSITE" id="PS50158"/>
    </source>
</evidence>
<keyword evidence="1" id="KW-0863">Zinc-finger</keyword>
<evidence type="ECO:0000313" key="3">
    <source>
        <dbReference type="EMBL" id="EZA53767.1"/>
    </source>
</evidence>
<keyword evidence="4" id="KW-1185">Reference proteome</keyword>
<organism evidence="3 4">
    <name type="scientific">Ooceraea biroi</name>
    <name type="common">Clonal raider ant</name>
    <name type="synonym">Cerapachys biroi</name>
    <dbReference type="NCBI Taxonomy" id="2015173"/>
    <lineage>
        <taxon>Eukaryota</taxon>
        <taxon>Metazoa</taxon>
        <taxon>Ecdysozoa</taxon>
        <taxon>Arthropoda</taxon>
        <taxon>Hexapoda</taxon>
        <taxon>Insecta</taxon>
        <taxon>Pterygota</taxon>
        <taxon>Neoptera</taxon>
        <taxon>Endopterygota</taxon>
        <taxon>Hymenoptera</taxon>
        <taxon>Apocrita</taxon>
        <taxon>Aculeata</taxon>
        <taxon>Formicoidea</taxon>
        <taxon>Formicidae</taxon>
        <taxon>Dorylinae</taxon>
        <taxon>Ooceraea</taxon>
    </lineage>
</organism>
<dbReference type="PANTHER" id="PTHR33198:SF19">
    <property type="entry name" value="CCHC-TYPE DOMAIN-CONTAINING PROTEIN"/>
    <property type="match status" value="1"/>
</dbReference>
<keyword evidence="1" id="KW-0862">Zinc</keyword>
<accession>A0A026WCG7</accession>
<dbReference type="OrthoDB" id="7555092at2759"/>
<gene>
    <name evidence="3" type="ORF">X777_06663</name>
</gene>
<name>A0A026WCG7_OOCBI</name>
<dbReference type="OMA" id="DSICHAC"/>
<feature type="non-terminal residue" evidence="3">
    <location>
        <position position="1"/>
    </location>
</feature>
<dbReference type="Proteomes" id="UP000053097">
    <property type="component" value="Unassembled WGS sequence"/>
</dbReference>
<keyword evidence="1" id="KW-0479">Metal-binding</keyword>
<dbReference type="PROSITE" id="PS50158">
    <property type="entry name" value="ZF_CCHC"/>
    <property type="match status" value="1"/>
</dbReference>
<reference evidence="3 4" key="1">
    <citation type="journal article" date="2014" name="Curr. Biol.">
        <title>The genome of the clonal raider ant Cerapachys biroi.</title>
        <authorList>
            <person name="Oxley P.R."/>
            <person name="Ji L."/>
            <person name="Fetter-Pruneda I."/>
            <person name="McKenzie S.K."/>
            <person name="Li C."/>
            <person name="Hu H."/>
            <person name="Zhang G."/>
            <person name="Kronauer D.J."/>
        </authorList>
    </citation>
    <scope>NUCLEOTIDE SEQUENCE [LARGE SCALE GENOMIC DNA]</scope>
</reference>
<dbReference type="InterPro" id="IPR036875">
    <property type="entry name" value="Znf_CCHC_sf"/>
</dbReference>
<dbReference type="GO" id="GO:0008270">
    <property type="term" value="F:zinc ion binding"/>
    <property type="evidence" value="ECO:0007669"/>
    <property type="project" value="UniProtKB-KW"/>
</dbReference>
<feature type="domain" description="CCHC-type" evidence="2">
    <location>
        <begin position="200"/>
        <end position="213"/>
    </location>
</feature>
<dbReference type="SUPFAM" id="SSF57756">
    <property type="entry name" value="Retrovirus zinc finger-like domains"/>
    <property type="match status" value="1"/>
</dbReference>
<dbReference type="AlphaFoldDB" id="A0A026WCG7"/>
<dbReference type="Gene3D" id="4.10.60.10">
    <property type="entry name" value="Zinc finger, CCHC-type"/>
    <property type="match status" value="1"/>
</dbReference>
<sequence length="233" mass="26630">FVPGKTVSWKSYMERLQFYLEINNITQDGHKRAALCTLVGSQVYDTIKSLVAPATVSQTPFQDIVAKLNDHYEPAPNKWVRRFHFHKRDQRPGEAIADYIAELRKLAQHCDFGATLDETLCLRLVCGVQDERLQQKLLATTHLTLQIAQEKAVAHELAITESRDMRSIIPQKSEVRLVEQKDKSQKHRKEKTPVEVHKACYRCGKTNHPQSKCLFKDSICHACQKKGYIASAC</sequence>
<dbReference type="EMBL" id="KK107273">
    <property type="protein sequence ID" value="EZA53767.1"/>
    <property type="molecule type" value="Genomic_DNA"/>
</dbReference>
<protein>
    <recommendedName>
        <fullName evidence="2">CCHC-type domain-containing protein</fullName>
    </recommendedName>
</protein>
<proteinExistence type="predicted"/>
<evidence type="ECO:0000313" key="4">
    <source>
        <dbReference type="Proteomes" id="UP000053097"/>
    </source>
</evidence>
<dbReference type="GO" id="GO:0003676">
    <property type="term" value="F:nucleic acid binding"/>
    <property type="evidence" value="ECO:0007669"/>
    <property type="project" value="InterPro"/>
</dbReference>
<dbReference type="STRING" id="2015173.A0A026WCG7"/>